<evidence type="ECO:0000313" key="4">
    <source>
        <dbReference type="Proteomes" id="UP000030905"/>
    </source>
</evidence>
<gene>
    <name evidence="1" type="ORF">CLPA_c24160</name>
    <name evidence="2" type="ORF">CP6013_00763</name>
</gene>
<sequence length="189" mass="20512">MAVNSTNTVGYTSTTPDHLLIDSGALYKNYGIDTKEELIGATSGGNEFDITVKTRQVKCDGIKGNAKGLEFITDVEVTLKTNMLEVRSDILVIALMAQVDSVANPDYDIITGKTYIADTDYLDNIALVGKLSGSQKPVVIILKNALSTDGIKFKTEDDKDNVLPVTFTGHIDPTTPDILPYEIHFPKLS</sequence>
<dbReference type="Proteomes" id="UP000030905">
    <property type="component" value="Chromosome"/>
</dbReference>
<name>A0A0H3J3I5_CLOPA</name>
<evidence type="ECO:0000313" key="2">
    <source>
        <dbReference type="EMBL" id="KRU11516.1"/>
    </source>
</evidence>
<organism evidence="1 4">
    <name type="scientific">Clostridium pasteurianum DSM 525 = ATCC 6013</name>
    <dbReference type="NCBI Taxonomy" id="1262449"/>
    <lineage>
        <taxon>Bacteria</taxon>
        <taxon>Bacillati</taxon>
        <taxon>Bacillota</taxon>
        <taxon>Clostridia</taxon>
        <taxon>Eubacteriales</taxon>
        <taxon>Clostridiaceae</taxon>
        <taxon>Clostridium</taxon>
    </lineage>
</organism>
<reference evidence="2" key="2">
    <citation type="submission" date="2015-10" db="EMBL/GenBank/DDBJ databases">
        <title>Improved Draft Genome Sequence of Clostridium pasteurianum Strain ATCC 6013 (DSM 525) Using a Hybrid Next-Generation Sequencing Approach.</title>
        <authorList>
            <person name="Pyne M.E."/>
            <person name="Utturkar S.M."/>
            <person name="Brown S.D."/>
            <person name="Moo-Young M."/>
            <person name="Chung D.A."/>
            <person name="Chou P.C."/>
        </authorList>
    </citation>
    <scope>NUCLEOTIDE SEQUENCE</scope>
    <source>
        <strain evidence="2">ATCC 6013</strain>
    </source>
</reference>
<dbReference type="PATRIC" id="fig|1262449.3.peg.574"/>
<reference evidence="2 3" key="3">
    <citation type="journal article" name="Genome Announc.">
        <title>Improved Draft Genome Sequence of Clostridium pasteurianum Strain ATCC 6013 (DSM 525) Using a Hybrid Next-Generation Sequencing Approach.</title>
        <authorList>
            <person name="Pyne M.E."/>
            <person name="Utturkar S."/>
            <person name="Brown S.D."/>
            <person name="Moo-Young M."/>
            <person name="Chung D.A."/>
            <person name="Chou C.P."/>
        </authorList>
    </citation>
    <scope>NUCLEOTIDE SEQUENCE [LARGE SCALE GENOMIC DNA]</scope>
    <source>
        <strain evidence="2 3">ATCC 6013</strain>
    </source>
</reference>
<evidence type="ECO:0000313" key="1">
    <source>
        <dbReference type="EMBL" id="AJA52474.1"/>
    </source>
</evidence>
<reference evidence="1 4" key="1">
    <citation type="journal article" date="2015" name="Genome Announc.">
        <title>Complete Genome Sequence of the Nitrogen-Fixing and Solvent-Producing Clostridium pasteurianum DSM 525.</title>
        <authorList>
            <person name="Poehlein A."/>
            <person name="Grosse-Honebrink A."/>
            <person name="Zhang Y."/>
            <person name="Minton N.P."/>
            <person name="Daniel R."/>
        </authorList>
    </citation>
    <scope>NUCLEOTIDE SEQUENCE [LARGE SCALE GENOMIC DNA]</scope>
    <source>
        <strain evidence="1">DSM 525</strain>
        <strain evidence="4">DSM 525 / ATCC 6013</strain>
    </source>
</reference>
<accession>A0A0H3J3I5</accession>
<dbReference type="eggNOG" id="ENOG5032UMY">
    <property type="taxonomic scope" value="Bacteria"/>
</dbReference>
<dbReference type="KEGG" id="cpae:CPAST_c24160"/>
<protein>
    <submittedName>
        <fullName evidence="1">Uncharacterized protein</fullName>
    </submittedName>
</protein>
<dbReference type="Proteomes" id="UP000028042">
    <property type="component" value="Unassembled WGS sequence"/>
</dbReference>
<dbReference type="EMBL" id="CP009268">
    <property type="protein sequence ID" value="AJA52474.1"/>
    <property type="molecule type" value="Genomic_DNA"/>
</dbReference>
<dbReference type="KEGG" id="cpat:CLPA_c24160"/>
<dbReference type="EMBL" id="JPGY02000001">
    <property type="protein sequence ID" value="KRU11516.1"/>
    <property type="molecule type" value="Genomic_DNA"/>
</dbReference>
<keyword evidence="4" id="KW-1185">Reference proteome</keyword>
<dbReference type="AlphaFoldDB" id="A0A0H3J3I5"/>
<dbReference type="GeneID" id="93074556"/>
<proteinExistence type="predicted"/>
<dbReference type="RefSeq" id="WP_003441218.1">
    <property type="nucleotide sequence ID" value="NZ_ANZB01000002.1"/>
</dbReference>
<evidence type="ECO:0000313" key="3">
    <source>
        <dbReference type="Proteomes" id="UP000028042"/>
    </source>
</evidence>